<gene>
    <name evidence="1" type="ORF">T190115A13A_60196</name>
</gene>
<evidence type="ECO:0008006" key="3">
    <source>
        <dbReference type="Google" id="ProtNLM"/>
    </source>
</evidence>
<dbReference type="EMBL" id="CAXJRC010000043">
    <property type="protein sequence ID" value="CAL2108201.1"/>
    <property type="molecule type" value="Genomic_DNA"/>
</dbReference>
<keyword evidence="2" id="KW-1185">Reference proteome</keyword>
<reference evidence="1 2" key="1">
    <citation type="submission" date="2024-05" db="EMBL/GenBank/DDBJ databases">
        <authorList>
            <person name="Duchaud E."/>
        </authorList>
    </citation>
    <scope>NUCLEOTIDE SEQUENCE [LARGE SCALE GENOMIC DNA]</scope>
    <source>
        <strain evidence="1">Ena-SAMPLE-TAB-13-05-2024-13:56:06:370-140305</strain>
    </source>
</reference>
<comment type="caution">
    <text evidence="1">The sequence shown here is derived from an EMBL/GenBank/DDBJ whole genome shotgun (WGS) entry which is preliminary data.</text>
</comment>
<organism evidence="1 2">
    <name type="scientific">Tenacibaculum vairaonense</name>
    <dbReference type="NCBI Taxonomy" id="3137860"/>
    <lineage>
        <taxon>Bacteria</taxon>
        <taxon>Pseudomonadati</taxon>
        <taxon>Bacteroidota</taxon>
        <taxon>Flavobacteriia</taxon>
        <taxon>Flavobacteriales</taxon>
        <taxon>Flavobacteriaceae</taxon>
        <taxon>Tenacibaculum</taxon>
    </lineage>
</organism>
<proteinExistence type="predicted"/>
<name>A0ABP1FCY7_9FLAO</name>
<dbReference type="RefSeq" id="WP_348739774.1">
    <property type="nucleotide sequence ID" value="NZ_CAXJRC010000043.1"/>
</dbReference>
<accession>A0ABP1FCY7</accession>
<sequence>MKELAKKILYQVYQKETPTNIKKVVKILKTDETDPATDICDVLGIERRHNRAEIRKVISQNQ</sequence>
<evidence type="ECO:0000313" key="1">
    <source>
        <dbReference type="EMBL" id="CAL2108201.1"/>
    </source>
</evidence>
<evidence type="ECO:0000313" key="2">
    <source>
        <dbReference type="Proteomes" id="UP001497602"/>
    </source>
</evidence>
<dbReference type="Proteomes" id="UP001497602">
    <property type="component" value="Unassembled WGS sequence"/>
</dbReference>
<protein>
    <recommendedName>
        <fullName evidence="3">Transposase</fullName>
    </recommendedName>
</protein>